<organism evidence="1 2">
    <name type="scientific">Dreissena polymorpha</name>
    <name type="common">Zebra mussel</name>
    <name type="synonym">Mytilus polymorpha</name>
    <dbReference type="NCBI Taxonomy" id="45954"/>
    <lineage>
        <taxon>Eukaryota</taxon>
        <taxon>Metazoa</taxon>
        <taxon>Spiralia</taxon>
        <taxon>Lophotrochozoa</taxon>
        <taxon>Mollusca</taxon>
        <taxon>Bivalvia</taxon>
        <taxon>Autobranchia</taxon>
        <taxon>Heteroconchia</taxon>
        <taxon>Euheterodonta</taxon>
        <taxon>Imparidentia</taxon>
        <taxon>Neoheterodontei</taxon>
        <taxon>Myida</taxon>
        <taxon>Dreissenoidea</taxon>
        <taxon>Dreissenidae</taxon>
        <taxon>Dreissena</taxon>
    </lineage>
</organism>
<accession>A0A9D4QN21</accession>
<protein>
    <submittedName>
        <fullName evidence="1">Uncharacterized protein</fullName>
    </submittedName>
</protein>
<dbReference type="PANTHER" id="PTHR34415:SF1">
    <property type="entry name" value="INTEGRASE CATALYTIC DOMAIN-CONTAINING PROTEIN"/>
    <property type="match status" value="1"/>
</dbReference>
<dbReference type="AlphaFoldDB" id="A0A9D4QN21"/>
<evidence type="ECO:0000313" key="2">
    <source>
        <dbReference type="Proteomes" id="UP000828390"/>
    </source>
</evidence>
<reference evidence="1" key="2">
    <citation type="submission" date="2020-11" db="EMBL/GenBank/DDBJ databases">
        <authorList>
            <person name="McCartney M.A."/>
            <person name="Auch B."/>
            <person name="Kono T."/>
            <person name="Mallez S."/>
            <person name="Becker A."/>
            <person name="Gohl D.M."/>
            <person name="Silverstein K.A.T."/>
            <person name="Koren S."/>
            <person name="Bechman K.B."/>
            <person name="Herman A."/>
            <person name="Abrahante J.E."/>
            <person name="Garbe J."/>
        </authorList>
    </citation>
    <scope>NUCLEOTIDE SEQUENCE</scope>
    <source>
        <strain evidence="1">Duluth1</strain>
        <tissue evidence="1">Whole animal</tissue>
    </source>
</reference>
<reference evidence="1" key="1">
    <citation type="journal article" date="2019" name="bioRxiv">
        <title>The Genome of the Zebra Mussel, Dreissena polymorpha: A Resource for Invasive Species Research.</title>
        <authorList>
            <person name="McCartney M.A."/>
            <person name="Auch B."/>
            <person name="Kono T."/>
            <person name="Mallez S."/>
            <person name="Zhang Y."/>
            <person name="Obille A."/>
            <person name="Becker A."/>
            <person name="Abrahante J.E."/>
            <person name="Garbe J."/>
            <person name="Badalamenti J.P."/>
            <person name="Herman A."/>
            <person name="Mangelson H."/>
            <person name="Liachko I."/>
            <person name="Sullivan S."/>
            <person name="Sone E.D."/>
            <person name="Koren S."/>
            <person name="Silverstein K.A.T."/>
            <person name="Beckman K.B."/>
            <person name="Gohl D.M."/>
        </authorList>
    </citation>
    <scope>NUCLEOTIDE SEQUENCE</scope>
    <source>
        <strain evidence="1">Duluth1</strain>
        <tissue evidence="1">Whole animal</tissue>
    </source>
</reference>
<proteinExistence type="predicted"/>
<keyword evidence="2" id="KW-1185">Reference proteome</keyword>
<gene>
    <name evidence="1" type="ORF">DPMN_110591</name>
</gene>
<dbReference type="Proteomes" id="UP000828390">
    <property type="component" value="Unassembled WGS sequence"/>
</dbReference>
<dbReference type="PANTHER" id="PTHR34415">
    <property type="entry name" value="INTEGRASE CATALYTIC DOMAIN-CONTAINING PROTEIN"/>
    <property type="match status" value="1"/>
</dbReference>
<dbReference type="EMBL" id="JAIWYP010000004">
    <property type="protein sequence ID" value="KAH3837211.1"/>
    <property type="molecule type" value="Genomic_DNA"/>
</dbReference>
<feature type="non-terminal residue" evidence="1">
    <location>
        <position position="86"/>
    </location>
</feature>
<name>A0A9D4QN21_DREPO</name>
<comment type="caution">
    <text evidence="1">The sequence shown here is derived from an EMBL/GenBank/DDBJ whole genome shotgun (WGS) entry which is preliminary data.</text>
</comment>
<sequence length="86" mass="9644">HAKCHVDGGFGHIKTLYKRSDCESMNQLVAVVNKSSVINIAVRYPAWPWRNWTEFLEDHFKALAGIRILHSGSGILVDLVSLTLPD</sequence>
<evidence type="ECO:0000313" key="1">
    <source>
        <dbReference type="EMBL" id="KAH3837211.1"/>
    </source>
</evidence>